<accession>A0ABQ8ARB0</accession>
<organism evidence="1 2">
    <name type="scientific">Brassica napus</name>
    <name type="common">Rape</name>
    <dbReference type="NCBI Taxonomy" id="3708"/>
    <lineage>
        <taxon>Eukaryota</taxon>
        <taxon>Viridiplantae</taxon>
        <taxon>Streptophyta</taxon>
        <taxon>Embryophyta</taxon>
        <taxon>Tracheophyta</taxon>
        <taxon>Spermatophyta</taxon>
        <taxon>Magnoliopsida</taxon>
        <taxon>eudicotyledons</taxon>
        <taxon>Gunneridae</taxon>
        <taxon>Pentapetalae</taxon>
        <taxon>rosids</taxon>
        <taxon>malvids</taxon>
        <taxon>Brassicales</taxon>
        <taxon>Brassicaceae</taxon>
        <taxon>Brassiceae</taxon>
        <taxon>Brassica</taxon>
    </lineage>
</organism>
<evidence type="ECO:0000313" key="2">
    <source>
        <dbReference type="Proteomes" id="UP000824890"/>
    </source>
</evidence>
<keyword evidence="2" id="KW-1185">Reference proteome</keyword>
<evidence type="ECO:0000313" key="1">
    <source>
        <dbReference type="EMBL" id="KAH0895081.1"/>
    </source>
</evidence>
<sequence>MAMKSVQNSGKSQEKTKP</sequence>
<reference evidence="1 2" key="1">
    <citation type="submission" date="2021-05" db="EMBL/GenBank/DDBJ databases">
        <title>Genome Assembly of Synthetic Allotetraploid Brassica napus Reveals Homoeologous Exchanges between Subgenomes.</title>
        <authorList>
            <person name="Davis J.T."/>
        </authorList>
    </citation>
    <scope>NUCLEOTIDE SEQUENCE [LARGE SCALE GENOMIC DNA]</scope>
    <source>
        <strain evidence="2">cv. Da-Ae</strain>
        <tissue evidence="1">Seedling</tissue>
    </source>
</reference>
<dbReference type="Proteomes" id="UP000824890">
    <property type="component" value="Unassembled WGS sequence"/>
</dbReference>
<protein>
    <submittedName>
        <fullName evidence="1">Uncharacterized protein</fullName>
    </submittedName>
</protein>
<name>A0ABQ8ARB0_BRANA</name>
<proteinExistence type="predicted"/>
<gene>
    <name evidence="1" type="ORF">HID58_057510</name>
</gene>
<dbReference type="EMBL" id="JAGKQM010000013">
    <property type="protein sequence ID" value="KAH0895081.1"/>
    <property type="molecule type" value="Genomic_DNA"/>
</dbReference>
<comment type="caution">
    <text evidence="1">The sequence shown here is derived from an EMBL/GenBank/DDBJ whole genome shotgun (WGS) entry which is preliminary data.</text>
</comment>